<proteinExistence type="predicted"/>
<evidence type="ECO:0000313" key="2">
    <source>
        <dbReference type="Proteomes" id="UP001437256"/>
    </source>
</evidence>
<accession>A0ABR2ZEE5</accession>
<gene>
    <name evidence="1" type="ORF">AAF712_013957</name>
</gene>
<keyword evidence="2" id="KW-1185">Reference proteome</keyword>
<name>A0ABR2ZEE5_9AGAR</name>
<sequence length="767" mass="87265">MDDSLSHGSREDADTCYKKALSNEWNQSFWYPFASRVDWEVAQWAKLQGPGSNAFNEFLKIPGGVDSLSLSFKTTQELNKVIDKDLPRWPAFKREEVVVAGEVFEFYHRNILECIRMLWGDPNLSSHLIITPKRQYTDDTCHTRVYHNMQTGDWWWSTQEEVGKTNPGATIIPIIISSDKTQLIVFGSKTAYPVYILIGNIPTEIQQKTSHCVYLLLAYLPTSKLDHISNKSARRRALANLFHGCMGHVLAPLKTAGMEGIRVVDGAGVAKWGHPILAVYVADYPEQTLATMAKGNHCPTDPDKLSDDHMNDPFLDLADALNVLLSIAEGPTAFTKECKEHGMKPIANPFWHNHPHMNIFRSITPNILHQLYQGLIKHLIAWLITIIGAAKIDACALTARLTAAVWGMLDFVYLTQYPLHTSETLQLLKESLPRFHVHKDVLIDLGAYKGFWIPKLHGCQHFHCHVKNFGTADNYNTEYTKHLHIDLAKNAYRATNHCDELLQMLSSTHTPPLQYNIKPGVTFEHTMKMTIHPTQKSVKFSKIVVNYGARHFHTMLACYVISVHSPQLTLNQHLEESRKLHIPFVQVPVWHKDMYSSKTPTTVIVDSAHVALAHMNKRGHVVPDRFSTVLGYMGDEDVGRPFGVKGYRIRRVRTIFSQRQTHLDHLFQANKQEYVAKHLAYVEWFMKFTPQSDQAHGLYKVTQSVDPSSSYQDASIVPVAPFHRGVHLYPCFGPVVPLEWTSSTVLDLAPHFFVNSFSDRHAYYTIY</sequence>
<dbReference type="Pfam" id="PF18759">
    <property type="entry name" value="Plavaka"/>
    <property type="match status" value="1"/>
</dbReference>
<protein>
    <submittedName>
        <fullName evidence="1">Uncharacterized protein</fullName>
    </submittedName>
</protein>
<reference evidence="1 2" key="1">
    <citation type="submission" date="2024-05" db="EMBL/GenBank/DDBJ databases">
        <title>A draft genome resource for the thread blight pathogen Marasmius tenuissimus strain MS-2.</title>
        <authorList>
            <person name="Yulfo-Soto G.E."/>
            <person name="Baruah I.K."/>
            <person name="Amoako-Attah I."/>
            <person name="Bukari Y."/>
            <person name="Meinhardt L.W."/>
            <person name="Bailey B.A."/>
            <person name="Cohen S.P."/>
        </authorList>
    </citation>
    <scope>NUCLEOTIDE SEQUENCE [LARGE SCALE GENOMIC DNA]</scope>
    <source>
        <strain evidence="1 2">MS-2</strain>
    </source>
</reference>
<comment type="caution">
    <text evidence="1">The sequence shown here is derived from an EMBL/GenBank/DDBJ whole genome shotgun (WGS) entry which is preliminary data.</text>
</comment>
<evidence type="ECO:0000313" key="1">
    <source>
        <dbReference type="EMBL" id="KAL0059309.1"/>
    </source>
</evidence>
<dbReference type="InterPro" id="IPR041078">
    <property type="entry name" value="Plavaka"/>
</dbReference>
<dbReference type="Proteomes" id="UP001437256">
    <property type="component" value="Unassembled WGS sequence"/>
</dbReference>
<organism evidence="1 2">
    <name type="scientific">Marasmius tenuissimus</name>
    <dbReference type="NCBI Taxonomy" id="585030"/>
    <lineage>
        <taxon>Eukaryota</taxon>
        <taxon>Fungi</taxon>
        <taxon>Dikarya</taxon>
        <taxon>Basidiomycota</taxon>
        <taxon>Agaricomycotina</taxon>
        <taxon>Agaricomycetes</taxon>
        <taxon>Agaricomycetidae</taxon>
        <taxon>Agaricales</taxon>
        <taxon>Marasmiineae</taxon>
        <taxon>Marasmiaceae</taxon>
        <taxon>Marasmius</taxon>
    </lineage>
</organism>
<dbReference type="EMBL" id="JBBXMP010000236">
    <property type="protein sequence ID" value="KAL0059309.1"/>
    <property type="molecule type" value="Genomic_DNA"/>
</dbReference>